<dbReference type="OrthoDB" id="1667378at2"/>
<dbReference type="EMBL" id="CP002780">
    <property type="protein sequence ID" value="AEG61777.1"/>
    <property type="molecule type" value="Genomic_DNA"/>
</dbReference>
<dbReference type="eggNOG" id="ENOG5031M4X">
    <property type="taxonomic scope" value="Bacteria"/>
</dbReference>
<accession>F6DML6</accession>
<dbReference type="HOGENOM" id="CLU_138436_3_0_9"/>
<protein>
    <submittedName>
        <fullName evidence="1">rRNA biogenesis protein rrp5</fullName>
    </submittedName>
</protein>
<dbReference type="Proteomes" id="UP000009234">
    <property type="component" value="Chromosome"/>
</dbReference>
<evidence type="ECO:0000313" key="2">
    <source>
        <dbReference type="Proteomes" id="UP000009234"/>
    </source>
</evidence>
<proteinExistence type="predicted"/>
<name>F6DML6_DESRL</name>
<dbReference type="STRING" id="696281.Desru_3574"/>
<reference evidence="1 2" key="2">
    <citation type="journal article" date="2012" name="Stand. Genomic Sci.">
        <title>Complete genome sequence of the sulfate-reducing firmicute Desulfotomaculum ruminis type strain (DL(T)).</title>
        <authorList>
            <person name="Spring S."/>
            <person name="Visser M."/>
            <person name="Lu M."/>
            <person name="Copeland A."/>
            <person name="Lapidus A."/>
            <person name="Lucas S."/>
            <person name="Cheng J.F."/>
            <person name="Han C."/>
            <person name="Tapia R."/>
            <person name="Goodwin L.A."/>
            <person name="Pitluck S."/>
            <person name="Ivanova N."/>
            <person name="Land M."/>
            <person name="Hauser L."/>
            <person name="Larimer F."/>
            <person name="Rohde M."/>
            <person name="Goker M."/>
            <person name="Detter J.C."/>
            <person name="Kyrpides N.C."/>
            <person name="Woyke T."/>
            <person name="Schaap P.J."/>
            <person name="Plugge C.M."/>
            <person name="Muyzer G."/>
            <person name="Kuever J."/>
            <person name="Pereira I.A."/>
            <person name="Parshina S.N."/>
            <person name="Bernier-Latmani R."/>
            <person name="Stams A.J."/>
            <person name="Klenk H.P."/>
        </authorList>
    </citation>
    <scope>NUCLEOTIDE SEQUENCE [LARGE SCALE GENOMIC DNA]</scope>
    <source>
        <strain evidence="2">ATCC 23193 / DSM 2154 / NCIB 8452 / DL</strain>
    </source>
</reference>
<dbReference type="KEGG" id="dru:Desru_3574"/>
<evidence type="ECO:0000313" key="1">
    <source>
        <dbReference type="EMBL" id="AEG61777.1"/>
    </source>
</evidence>
<reference evidence="2" key="1">
    <citation type="submission" date="2011-05" db="EMBL/GenBank/DDBJ databases">
        <title>Complete sequence of Desulfotomaculum ruminis DSM 2154.</title>
        <authorList>
            <person name="Lucas S."/>
            <person name="Copeland A."/>
            <person name="Lapidus A."/>
            <person name="Cheng J.-F."/>
            <person name="Goodwin L."/>
            <person name="Pitluck S."/>
            <person name="Lu M."/>
            <person name="Detter J.C."/>
            <person name="Han C."/>
            <person name="Tapia R."/>
            <person name="Land M."/>
            <person name="Hauser L."/>
            <person name="Kyrpides N."/>
            <person name="Ivanova N."/>
            <person name="Mikhailova N."/>
            <person name="Pagani I."/>
            <person name="Stams A.J.M."/>
            <person name="Plugge C.M."/>
            <person name="Muyzer G."/>
            <person name="Kuever J."/>
            <person name="Parshina S.N."/>
            <person name="Ivanova A.E."/>
            <person name="Nazina T.N."/>
            <person name="Brambilla E."/>
            <person name="Spring S."/>
            <person name="Klenk H.-P."/>
            <person name="Woyke T."/>
        </authorList>
    </citation>
    <scope>NUCLEOTIDE SEQUENCE [LARGE SCALE GENOMIC DNA]</scope>
    <source>
        <strain evidence="2">ATCC 23193 / DSM 2154 / NCIB 8452 / DL</strain>
    </source>
</reference>
<gene>
    <name evidence="1" type="ordered locus">Desru_3574</name>
</gene>
<organism evidence="1 2">
    <name type="scientific">Desulforamulus ruminis (strain ATCC 23193 / DSM 2154 / NCIMB 8452 / DL)</name>
    <name type="common">Desulfotomaculum ruminis</name>
    <dbReference type="NCBI Taxonomy" id="696281"/>
    <lineage>
        <taxon>Bacteria</taxon>
        <taxon>Bacillati</taxon>
        <taxon>Bacillota</taxon>
        <taxon>Clostridia</taxon>
        <taxon>Eubacteriales</taxon>
        <taxon>Peptococcaceae</taxon>
        <taxon>Desulforamulus</taxon>
    </lineage>
</organism>
<sequence length="107" mass="11248">MSKTKLLLDVAANLSNLADSIWAVAEAVADGEPGGALKPVAPTVNKEEKSETKAVTLEQVRAVLAAKSHDGFTAEVRALLEKHGASRLSEIDPANYPALLADAEELK</sequence>
<dbReference type="AlphaFoldDB" id="F6DML6"/>
<dbReference type="RefSeq" id="WP_013843523.1">
    <property type="nucleotide sequence ID" value="NC_015589.1"/>
</dbReference>
<keyword evidence="2" id="KW-1185">Reference proteome</keyword>